<keyword evidence="4" id="KW-1185">Reference proteome</keyword>
<proteinExistence type="predicted"/>
<dbReference type="InterPro" id="IPR003594">
    <property type="entry name" value="HATPase_dom"/>
</dbReference>
<dbReference type="Proteomes" id="UP000638313">
    <property type="component" value="Unassembled WGS sequence"/>
</dbReference>
<protein>
    <recommendedName>
        <fullName evidence="2">Histidine kinase/HSP90-like ATPase domain-containing protein</fullName>
    </recommendedName>
</protein>
<dbReference type="InterPro" id="IPR036890">
    <property type="entry name" value="HATPase_C_sf"/>
</dbReference>
<evidence type="ECO:0000313" key="3">
    <source>
        <dbReference type="EMBL" id="GHF75743.1"/>
    </source>
</evidence>
<organism evidence="3 4">
    <name type="scientific">Streptomyces mashuensis</name>
    <dbReference type="NCBI Taxonomy" id="33904"/>
    <lineage>
        <taxon>Bacteria</taxon>
        <taxon>Bacillati</taxon>
        <taxon>Actinomycetota</taxon>
        <taxon>Actinomycetes</taxon>
        <taxon>Kitasatosporales</taxon>
        <taxon>Streptomycetaceae</taxon>
        <taxon>Streptomyces</taxon>
    </lineage>
</organism>
<dbReference type="PANTHER" id="PTHR35526">
    <property type="entry name" value="ANTI-SIGMA-F FACTOR RSBW-RELATED"/>
    <property type="match status" value="1"/>
</dbReference>
<comment type="caution">
    <text evidence="3">The sequence shown here is derived from an EMBL/GenBank/DDBJ whole genome shotgun (WGS) entry which is preliminary data.</text>
</comment>
<dbReference type="CDD" id="cd16936">
    <property type="entry name" value="HATPase_RsbW-like"/>
    <property type="match status" value="1"/>
</dbReference>
<gene>
    <name evidence="3" type="ORF">GCM10010218_65850</name>
</gene>
<dbReference type="EMBL" id="BNBD01000032">
    <property type="protein sequence ID" value="GHF75743.1"/>
    <property type="molecule type" value="Genomic_DNA"/>
</dbReference>
<reference evidence="3" key="2">
    <citation type="submission" date="2020-09" db="EMBL/GenBank/DDBJ databases">
        <authorList>
            <person name="Sun Q."/>
            <person name="Ohkuma M."/>
        </authorList>
    </citation>
    <scope>NUCLEOTIDE SEQUENCE</scope>
    <source>
        <strain evidence="3">JCM 4059</strain>
    </source>
</reference>
<dbReference type="InterPro" id="IPR050267">
    <property type="entry name" value="Anti-sigma-factor_SerPK"/>
</dbReference>
<evidence type="ECO:0000313" key="4">
    <source>
        <dbReference type="Proteomes" id="UP000638313"/>
    </source>
</evidence>
<accession>A0A919B9F6</accession>
<dbReference type="PANTHER" id="PTHR35526:SF3">
    <property type="entry name" value="ANTI-SIGMA-F FACTOR RSBW"/>
    <property type="match status" value="1"/>
</dbReference>
<dbReference type="AlphaFoldDB" id="A0A919B9F6"/>
<evidence type="ECO:0000256" key="1">
    <source>
        <dbReference type="ARBA" id="ARBA00022527"/>
    </source>
</evidence>
<reference evidence="3" key="1">
    <citation type="journal article" date="2014" name="Int. J. Syst. Evol. Microbiol.">
        <title>Complete genome sequence of Corynebacterium casei LMG S-19264T (=DSM 44701T), isolated from a smear-ripened cheese.</title>
        <authorList>
            <consortium name="US DOE Joint Genome Institute (JGI-PGF)"/>
            <person name="Walter F."/>
            <person name="Albersmeier A."/>
            <person name="Kalinowski J."/>
            <person name="Ruckert C."/>
        </authorList>
    </citation>
    <scope>NUCLEOTIDE SEQUENCE</scope>
    <source>
        <strain evidence="3">JCM 4059</strain>
    </source>
</reference>
<keyword evidence="1" id="KW-0418">Kinase</keyword>
<dbReference type="Gene3D" id="3.30.565.10">
    <property type="entry name" value="Histidine kinase-like ATPase, C-terminal domain"/>
    <property type="match status" value="1"/>
</dbReference>
<keyword evidence="1" id="KW-0808">Transferase</keyword>
<feature type="domain" description="Histidine kinase/HSP90-like ATPase" evidence="2">
    <location>
        <begin position="19"/>
        <end position="127"/>
    </location>
</feature>
<dbReference type="GO" id="GO:0004674">
    <property type="term" value="F:protein serine/threonine kinase activity"/>
    <property type="evidence" value="ECO:0007669"/>
    <property type="project" value="UniProtKB-KW"/>
</dbReference>
<evidence type="ECO:0000259" key="2">
    <source>
        <dbReference type="Pfam" id="PF13581"/>
    </source>
</evidence>
<name>A0A919B9F6_9ACTN</name>
<dbReference type="Pfam" id="PF13581">
    <property type="entry name" value="HATPase_c_2"/>
    <property type="match status" value="1"/>
</dbReference>
<sequence>MTGVVPSVAAAFEADAEIGQARDVARSFLMDVQAVHGLPVSEQAMGMVLLVVSELVTNARKYAPGPCLLSLEAGDGAVEVTVWDSEPGLPSVGAPDAGRIGQHGLEIVMAVCRSFAIHREPVGKRIAAAVVLADESSGDEAVVGQCGGVEHLPGRGGGL</sequence>
<keyword evidence="1" id="KW-0723">Serine/threonine-protein kinase</keyword>
<dbReference type="SUPFAM" id="SSF55874">
    <property type="entry name" value="ATPase domain of HSP90 chaperone/DNA topoisomerase II/histidine kinase"/>
    <property type="match status" value="1"/>
</dbReference>